<dbReference type="PIRSF" id="PIRSF000847">
    <property type="entry name" value="Phos_ph_gly_syn"/>
    <property type="match status" value="1"/>
</dbReference>
<name>A0A239WN86_9ACTN</name>
<comment type="similarity">
    <text evidence="2 11">Belongs to the CDP-alcohol phosphatidyltransferase class-I family.</text>
</comment>
<dbReference type="EMBL" id="LT906441">
    <property type="protein sequence ID" value="SNV35669.1"/>
    <property type="molecule type" value="Genomic_DNA"/>
</dbReference>
<proteinExistence type="inferred from homology"/>
<dbReference type="eggNOG" id="COG0558">
    <property type="taxonomic scope" value="Bacteria"/>
</dbReference>
<evidence type="ECO:0000313" key="14">
    <source>
        <dbReference type="Proteomes" id="UP000215332"/>
    </source>
</evidence>
<keyword evidence="6 12" id="KW-1133">Transmembrane helix</keyword>
<evidence type="ECO:0000256" key="10">
    <source>
        <dbReference type="ARBA" id="ARBA00023264"/>
    </source>
</evidence>
<dbReference type="AlphaFoldDB" id="A0A239WN86"/>
<keyword evidence="3" id="KW-0444">Lipid biosynthesis</keyword>
<dbReference type="InterPro" id="IPR004570">
    <property type="entry name" value="Phosphatidylglycerol_P_synth"/>
</dbReference>
<dbReference type="PROSITE" id="PS00379">
    <property type="entry name" value="CDP_ALCOHOL_P_TRANSF"/>
    <property type="match status" value="1"/>
</dbReference>
<dbReference type="Proteomes" id="UP000215332">
    <property type="component" value="Chromosome 1"/>
</dbReference>
<evidence type="ECO:0000256" key="1">
    <source>
        <dbReference type="ARBA" id="ARBA00004141"/>
    </source>
</evidence>
<accession>A0A239WN86</accession>
<dbReference type="GO" id="GO:0046474">
    <property type="term" value="P:glycerophospholipid biosynthetic process"/>
    <property type="evidence" value="ECO:0007669"/>
    <property type="project" value="TreeGrafter"/>
</dbReference>
<evidence type="ECO:0000256" key="4">
    <source>
        <dbReference type="ARBA" id="ARBA00022679"/>
    </source>
</evidence>
<feature type="transmembrane region" description="Helical" evidence="12">
    <location>
        <begin position="131"/>
        <end position="153"/>
    </location>
</feature>
<dbReference type="PANTHER" id="PTHR14269">
    <property type="entry name" value="CDP-DIACYLGLYCEROL--GLYCEROL-3-PHOSPHATE 3-PHOSPHATIDYLTRANSFERASE-RELATED"/>
    <property type="match status" value="1"/>
</dbReference>
<feature type="transmembrane region" description="Helical" evidence="12">
    <location>
        <begin position="86"/>
        <end position="111"/>
    </location>
</feature>
<evidence type="ECO:0000256" key="8">
    <source>
        <dbReference type="ARBA" id="ARBA00023136"/>
    </source>
</evidence>
<feature type="transmembrane region" description="Helical" evidence="12">
    <location>
        <begin position="165"/>
        <end position="186"/>
    </location>
</feature>
<organism evidence="13 14">
    <name type="scientific">Cutibacterium granulosum</name>
    <dbReference type="NCBI Taxonomy" id="33011"/>
    <lineage>
        <taxon>Bacteria</taxon>
        <taxon>Bacillati</taxon>
        <taxon>Actinomycetota</taxon>
        <taxon>Actinomycetes</taxon>
        <taxon>Propionibacteriales</taxon>
        <taxon>Propionibacteriaceae</taxon>
        <taxon>Cutibacterium</taxon>
    </lineage>
</organism>
<evidence type="ECO:0000256" key="3">
    <source>
        <dbReference type="ARBA" id="ARBA00022516"/>
    </source>
</evidence>
<protein>
    <submittedName>
        <fullName evidence="13">CDP-diacylglycerol--glycerol-3-phosphate 3-phosphatidyltransferase</fullName>
        <ecNumber evidence="13">2.7.8.5</ecNumber>
    </submittedName>
</protein>
<dbReference type="Gene3D" id="1.20.120.1760">
    <property type="match status" value="1"/>
</dbReference>
<dbReference type="InterPro" id="IPR048254">
    <property type="entry name" value="CDP_ALCOHOL_P_TRANSF_CS"/>
</dbReference>
<reference evidence="13 14" key="1">
    <citation type="submission" date="2017-06" db="EMBL/GenBank/DDBJ databases">
        <authorList>
            <consortium name="Pathogen Informatics"/>
        </authorList>
    </citation>
    <scope>NUCLEOTIDE SEQUENCE [LARGE SCALE GENOMIC DNA]</scope>
    <source>
        <strain evidence="13 14">NCTC11865</strain>
    </source>
</reference>
<dbReference type="UniPathway" id="UPA00085"/>
<dbReference type="InterPro" id="IPR000462">
    <property type="entry name" value="CDP-OH_P_trans"/>
</dbReference>
<evidence type="ECO:0000256" key="12">
    <source>
        <dbReference type="SAM" id="Phobius"/>
    </source>
</evidence>
<dbReference type="GO" id="GO:0008444">
    <property type="term" value="F:CDP-diacylglycerol-glycerol-3-phosphate 3-phosphatidyltransferase activity"/>
    <property type="evidence" value="ECO:0007669"/>
    <property type="project" value="UniProtKB-EC"/>
</dbReference>
<keyword evidence="8 12" id="KW-0472">Membrane</keyword>
<dbReference type="InterPro" id="IPR043130">
    <property type="entry name" value="CDP-OH_PTrfase_TM_dom"/>
</dbReference>
<comment type="subcellular location">
    <subcellularLocation>
        <location evidence="1">Membrane</location>
        <topology evidence="1">Multi-pass membrane protein</topology>
    </subcellularLocation>
</comment>
<keyword evidence="10" id="KW-1208">Phospholipid metabolism</keyword>
<evidence type="ECO:0000256" key="5">
    <source>
        <dbReference type="ARBA" id="ARBA00022692"/>
    </source>
</evidence>
<keyword evidence="9" id="KW-0594">Phospholipid biosynthesis</keyword>
<evidence type="ECO:0000256" key="11">
    <source>
        <dbReference type="RuleBase" id="RU003750"/>
    </source>
</evidence>
<dbReference type="KEGG" id="cgrn:4412665_01261"/>
<dbReference type="Pfam" id="PF01066">
    <property type="entry name" value="CDP-OH_P_transf"/>
    <property type="match status" value="1"/>
</dbReference>
<dbReference type="GO" id="GO:0016020">
    <property type="term" value="C:membrane"/>
    <property type="evidence" value="ECO:0007669"/>
    <property type="project" value="UniProtKB-SubCell"/>
</dbReference>
<keyword evidence="4 11" id="KW-0808">Transferase</keyword>
<feature type="transmembrane region" description="Helical" evidence="12">
    <location>
        <begin position="46"/>
        <end position="65"/>
    </location>
</feature>
<evidence type="ECO:0000256" key="2">
    <source>
        <dbReference type="ARBA" id="ARBA00010441"/>
    </source>
</evidence>
<evidence type="ECO:0000256" key="9">
    <source>
        <dbReference type="ARBA" id="ARBA00023209"/>
    </source>
</evidence>
<keyword evidence="5 12" id="KW-0812">Transmembrane</keyword>
<dbReference type="PANTHER" id="PTHR14269:SF62">
    <property type="entry name" value="CDP-DIACYLGLYCEROL--GLYCEROL-3-PHOSPHATE 3-PHOSPHATIDYLTRANSFERASE 1, CHLOROPLASTIC"/>
    <property type="match status" value="1"/>
</dbReference>
<sequence>MTDEIEQTGATYDTDAFWTVPNVLSVIRLLGVPLFIWLIVGPRADVWAVVVLAIAGLTDLLDGKIARRWHQVSRVGQMLDPIADRLYIFAIVVALLVRGVVPLWIVVALAARDLMLLCLVPSLHSRGFTSLPVHFVGKAATFCLLYSFPLVLLGHMGGGWTIARIIGWAFALWGTGLYWWAGILYVRQAIHLVQTLPPLSSQQPASTSGSTPVHRK</sequence>
<keyword evidence="7" id="KW-0443">Lipid metabolism</keyword>
<evidence type="ECO:0000313" key="13">
    <source>
        <dbReference type="EMBL" id="SNV35669.1"/>
    </source>
</evidence>
<gene>
    <name evidence="13" type="primary">pgsA_2</name>
    <name evidence="13" type="ORF">SAMEA4412665_01261</name>
</gene>
<feature type="transmembrane region" description="Helical" evidence="12">
    <location>
        <begin position="20"/>
        <end position="40"/>
    </location>
</feature>
<dbReference type="InterPro" id="IPR050324">
    <property type="entry name" value="CDP-alcohol_PTase-I"/>
</dbReference>
<evidence type="ECO:0000256" key="6">
    <source>
        <dbReference type="ARBA" id="ARBA00022989"/>
    </source>
</evidence>
<evidence type="ECO:0000256" key="7">
    <source>
        <dbReference type="ARBA" id="ARBA00023098"/>
    </source>
</evidence>
<dbReference type="EC" id="2.7.8.5" evidence="13"/>